<dbReference type="Proteomes" id="UP000325333">
    <property type="component" value="Unassembled WGS sequence"/>
</dbReference>
<accession>A0A5B0L0D1</accession>
<proteinExistence type="predicted"/>
<organism evidence="1 2">
    <name type="scientific">Azospirillum argentinense</name>
    <dbReference type="NCBI Taxonomy" id="2970906"/>
    <lineage>
        <taxon>Bacteria</taxon>
        <taxon>Pseudomonadati</taxon>
        <taxon>Pseudomonadota</taxon>
        <taxon>Alphaproteobacteria</taxon>
        <taxon>Rhodospirillales</taxon>
        <taxon>Azospirillaceae</taxon>
        <taxon>Azospirillum</taxon>
    </lineage>
</organism>
<protein>
    <submittedName>
        <fullName evidence="1">Uncharacterized protein</fullName>
    </submittedName>
</protein>
<reference evidence="1 2" key="1">
    <citation type="submission" date="2019-07" db="EMBL/GenBank/DDBJ databases">
        <title>Genome sequencing of the stress-tolerant strain Azospirillum brasilense Az19.</title>
        <authorList>
            <person name="Maroniche G.A."/>
            <person name="Garcia J.E."/>
            <person name="Pagnussat L."/>
            <person name="Amenta M."/>
            <person name="Creus C.M."/>
        </authorList>
    </citation>
    <scope>NUCLEOTIDE SEQUENCE [LARGE SCALE GENOMIC DNA]</scope>
    <source>
        <strain evidence="1 2">Az19</strain>
    </source>
</reference>
<evidence type="ECO:0000313" key="1">
    <source>
        <dbReference type="EMBL" id="KAA1058302.1"/>
    </source>
</evidence>
<dbReference type="AlphaFoldDB" id="A0A5B0L0D1"/>
<gene>
    <name evidence="1" type="ORF">FH063_000502</name>
</gene>
<evidence type="ECO:0000313" key="2">
    <source>
        <dbReference type="Proteomes" id="UP000325333"/>
    </source>
</evidence>
<dbReference type="EMBL" id="VEWN01000001">
    <property type="protein sequence ID" value="KAA1058302.1"/>
    <property type="molecule type" value="Genomic_DNA"/>
</dbReference>
<name>A0A5B0L0D1_9PROT</name>
<sequence>MLANKYVGFENVKEIVHTELSGAQAESLKLLRYGCCLGMNEGI</sequence>
<comment type="caution">
    <text evidence="1">The sequence shown here is derived from an EMBL/GenBank/DDBJ whole genome shotgun (WGS) entry which is preliminary data.</text>
</comment>